<name>A0ABZ1NFV3_9NOCA</name>
<evidence type="ECO:0000313" key="2">
    <source>
        <dbReference type="Proteomes" id="UP001621418"/>
    </source>
</evidence>
<dbReference type="RefSeq" id="WP_357367973.1">
    <property type="nucleotide sequence ID" value="NZ_CP109527.1"/>
</dbReference>
<evidence type="ECO:0000313" key="1">
    <source>
        <dbReference type="EMBL" id="WTY38657.1"/>
    </source>
</evidence>
<sequence length="54" mass="6101">MIVLTDLWLSDAKPDTGEFISRVHELVWGMIGAFLRGWGIAADPGCRSLSLWRR</sequence>
<reference evidence="1 2" key="1">
    <citation type="submission" date="2022-10" db="EMBL/GenBank/DDBJ databases">
        <title>The complete genomes of actinobacterial strains from the NBC collection.</title>
        <authorList>
            <person name="Joergensen T.S."/>
            <person name="Alvarez Arevalo M."/>
            <person name="Sterndorff E.B."/>
            <person name="Faurdal D."/>
            <person name="Vuksanovic O."/>
            <person name="Mourched A.-S."/>
            <person name="Charusanti P."/>
            <person name="Shaw S."/>
            <person name="Blin K."/>
            <person name="Weber T."/>
        </authorList>
    </citation>
    <scope>NUCLEOTIDE SEQUENCE [LARGE SCALE GENOMIC DNA]</scope>
    <source>
        <strain evidence="1 2">NBC_01413</strain>
    </source>
</reference>
<organism evidence="1 2">
    <name type="scientific">Nocardia salmonicida</name>
    <dbReference type="NCBI Taxonomy" id="53431"/>
    <lineage>
        <taxon>Bacteria</taxon>
        <taxon>Bacillati</taxon>
        <taxon>Actinomycetota</taxon>
        <taxon>Actinomycetes</taxon>
        <taxon>Mycobacteriales</taxon>
        <taxon>Nocardiaceae</taxon>
        <taxon>Nocardia</taxon>
    </lineage>
</organism>
<keyword evidence="2" id="KW-1185">Reference proteome</keyword>
<dbReference type="EMBL" id="CP109527">
    <property type="protein sequence ID" value="WTY38657.1"/>
    <property type="molecule type" value="Genomic_DNA"/>
</dbReference>
<protein>
    <submittedName>
        <fullName evidence="1">Uncharacterized protein</fullName>
    </submittedName>
</protein>
<gene>
    <name evidence="1" type="ORF">OG308_12910</name>
</gene>
<accession>A0ABZ1NFV3</accession>
<proteinExistence type="predicted"/>
<dbReference type="Proteomes" id="UP001621418">
    <property type="component" value="Chromosome"/>
</dbReference>